<keyword evidence="5 7" id="KW-0472">Membrane</keyword>
<dbReference type="RefSeq" id="WP_345269889.1">
    <property type="nucleotide sequence ID" value="NZ_BAABHB010000010.1"/>
</dbReference>
<keyword evidence="2" id="KW-1003">Cell membrane</keyword>
<dbReference type="Pfam" id="PF03631">
    <property type="entry name" value="Virul_fac_BrkB"/>
    <property type="match status" value="1"/>
</dbReference>
<dbReference type="PANTHER" id="PTHR30213">
    <property type="entry name" value="INNER MEMBRANE PROTEIN YHJD"/>
    <property type="match status" value="1"/>
</dbReference>
<reference evidence="9" key="1">
    <citation type="journal article" date="2019" name="Int. J. Syst. Evol. Microbiol.">
        <title>The Global Catalogue of Microorganisms (GCM) 10K type strain sequencing project: providing services to taxonomists for standard genome sequencing and annotation.</title>
        <authorList>
            <consortium name="The Broad Institute Genomics Platform"/>
            <consortium name="The Broad Institute Genome Sequencing Center for Infectious Disease"/>
            <person name="Wu L."/>
            <person name="Ma J."/>
        </authorList>
    </citation>
    <scope>NUCLEOTIDE SEQUENCE [LARGE SCALE GENOMIC DNA]</scope>
    <source>
        <strain evidence="9">JCM 17925</strain>
    </source>
</reference>
<feature type="transmembrane region" description="Helical" evidence="7">
    <location>
        <begin position="148"/>
        <end position="170"/>
    </location>
</feature>
<evidence type="ECO:0000256" key="4">
    <source>
        <dbReference type="ARBA" id="ARBA00022989"/>
    </source>
</evidence>
<gene>
    <name evidence="8" type="ORF">GCM10023187_41520</name>
</gene>
<feature type="transmembrane region" description="Helical" evidence="7">
    <location>
        <begin position="36"/>
        <end position="59"/>
    </location>
</feature>
<feature type="region of interest" description="Disordered" evidence="6">
    <location>
        <begin position="302"/>
        <end position="328"/>
    </location>
</feature>
<dbReference type="NCBIfam" id="TIGR00765">
    <property type="entry name" value="yihY_not_rbn"/>
    <property type="match status" value="1"/>
</dbReference>
<protein>
    <submittedName>
        <fullName evidence="8">YihY/virulence factor BrkB family protein</fullName>
    </submittedName>
</protein>
<evidence type="ECO:0000256" key="2">
    <source>
        <dbReference type="ARBA" id="ARBA00022475"/>
    </source>
</evidence>
<keyword evidence="9" id="KW-1185">Reference proteome</keyword>
<dbReference type="Proteomes" id="UP001500936">
    <property type="component" value="Unassembled WGS sequence"/>
</dbReference>
<organism evidence="8 9">
    <name type="scientific">Nibrella viscosa</name>
    <dbReference type="NCBI Taxonomy" id="1084524"/>
    <lineage>
        <taxon>Bacteria</taxon>
        <taxon>Pseudomonadati</taxon>
        <taxon>Bacteroidota</taxon>
        <taxon>Cytophagia</taxon>
        <taxon>Cytophagales</taxon>
        <taxon>Spirosomataceae</taxon>
        <taxon>Nibrella</taxon>
    </lineage>
</organism>
<feature type="transmembrane region" description="Helical" evidence="7">
    <location>
        <begin position="254"/>
        <end position="275"/>
    </location>
</feature>
<accession>A0ABP8KRJ1</accession>
<dbReference type="EMBL" id="BAABHB010000010">
    <property type="protein sequence ID" value="GAA4413342.1"/>
    <property type="molecule type" value="Genomic_DNA"/>
</dbReference>
<keyword evidence="4 7" id="KW-1133">Transmembrane helix</keyword>
<dbReference type="PIRSF" id="PIRSF035875">
    <property type="entry name" value="RNase_BN"/>
    <property type="match status" value="1"/>
</dbReference>
<evidence type="ECO:0000256" key="6">
    <source>
        <dbReference type="SAM" id="MobiDB-lite"/>
    </source>
</evidence>
<feature type="transmembrane region" description="Helical" evidence="7">
    <location>
        <begin position="190"/>
        <end position="210"/>
    </location>
</feature>
<feature type="compositionally biased region" description="Basic and acidic residues" evidence="6">
    <location>
        <begin position="308"/>
        <end position="321"/>
    </location>
</feature>
<feature type="transmembrane region" description="Helical" evidence="7">
    <location>
        <begin position="100"/>
        <end position="127"/>
    </location>
</feature>
<name>A0ABP8KRJ1_9BACT</name>
<evidence type="ECO:0000256" key="1">
    <source>
        <dbReference type="ARBA" id="ARBA00004651"/>
    </source>
</evidence>
<evidence type="ECO:0000313" key="9">
    <source>
        <dbReference type="Proteomes" id="UP001500936"/>
    </source>
</evidence>
<keyword evidence="3 7" id="KW-0812">Transmembrane</keyword>
<comment type="subcellular location">
    <subcellularLocation>
        <location evidence="1">Cell membrane</location>
        <topology evidence="1">Multi-pass membrane protein</topology>
    </subcellularLocation>
</comment>
<dbReference type="InterPro" id="IPR017039">
    <property type="entry name" value="Virul_fac_BrkB"/>
</dbReference>
<evidence type="ECO:0000256" key="3">
    <source>
        <dbReference type="ARBA" id="ARBA00022692"/>
    </source>
</evidence>
<evidence type="ECO:0000256" key="7">
    <source>
        <dbReference type="SAM" id="Phobius"/>
    </source>
</evidence>
<evidence type="ECO:0000313" key="8">
    <source>
        <dbReference type="EMBL" id="GAA4413342.1"/>
    </source>
</evidence>
<evidence type="ECO:0000256" key="5">
    <source>
        <dbReference type="ARBA" id="ARBA00023136"/>
    </source>
</evidence>
<comment type="caution">
    <text evidence="8">The sequence shown here is derived from an EMBL/GenBank/DDBJ whole genome shotgun (WGS) entry which is preliminary data.</text>
</comment>
<dbReference type="PANTHER" id="PTHR30213:SF1">
    <property type="entry name" value="INNER MEMBRANE PROTEIN YHJD"/>
    <property type="match status" value="1"/>
</dbReference>
<proteinExistence type="predicted"/>
<feature type="transmembrane region" description="Helical" evidence="7">
    <location>
        <begin position="222"/>
        <end position="242"/>
    </location>
</feature>
<sequence length="328" mass="36431">MALSSVKDIAKDIWLILKKSFSGFRKDRGLKLSAALAYYTVFSLAPLLVLVIYMAGFLLGDNAVQSQLFSQINEIIGSEPTRQLQNMINNLKITGKSNTALVTGITTLLVGSTTVFVEIQTSINMIWRIKAKPERDWLKLIKDRLLSFSLVISLGFLLLASLIINGLVAAFSTNLADSFPQLTVLLVNGINLLLGFLVIGLLFGIIFKFLPDAEVTWREVGWGAFFTATLFMLGRYLISLYIRTADINSTYGAAGSLMVLLVWIYFTAVILYFGAEFTQAYADHIGSRIRPEAYAVHVRQEEVEEDVKELPRKDVDAEQGKKPGKSKT</sequence>